<keyword evidence="7" id="KW-0418">Kinase</keyword>
<keyword evidence="3" id="KW-0597">Phosphoprotein</keyword>
<dbReference type="InterPro" id="IPR003594">
    <property type="entry name" value="HATPase_dom"/>
</dbReference>
<keyword evidence="5" id="KW-0812">Transmembrane</keyword>
<evidence type="ECO:0000256" key="3">
    <source>
        <dbReference type="ARBA" id="ARBA00022553"/>
    </source>
</evidence>
<keyword evidence="5" id="KW-1133">Transmembrane helix</keyword>
<comment type="catalytic activity">
    <reaction evidence="1">
        <text>ATP + protein L-histidine = ADP + protein N-phospho-L-histidine.</text>
        <dbReference type="EC" id="2.7.13.3"/>
    </reaction>
</comment>
<dbReference type="PROSITE" id="PS50109">
    <property type="entry name" value="HIS_KIN"/>
    <property type="match status" value="1"/>
</dbReference>
<dbReference type="EMBL" id="CACVAV010000258">
    <property type="protein sequence ID" value="CAA6816089.1"/>
    <property type="molecule type" value="Genomic_DNA"/>
</dbReference>
<dbReference type="SUPFAM" id="SSF47384">
    <property type="entry name" value="Homodimeric domain of signal transducing histidine kinase"/>
    <property type="match status" value="1"/>
</dbReference>
<dbReference type="PRINTS" id="PR00344">
    <property type="entry name" value="BCTRLSENSOR"/>
</dbReference>
<evidence type="ECO:0000259" key="6">
    <source>
        <dbReference type="PROSITE" id="PS50109"/>
    </source>
</evidence>
<keyword evidence="5" id="KW-0472">Membrane</keyword>
<evidence type="ECO:0000313" key="7">
    <source>
        <dbReference type="EMBL" id="CAA6816089.1"/>
    </source>
</evidence>
<dbReference type="EC" id="2.7.13.3" evidence="2"/>
<dbReference type="InterPro" id="IPR036890">
    <property type="entry name" value="HATPase_C_sf"/>
</dbReference>
<dbReference type="Gene3D" id="3.30.565.10">
    <property type="entry name" value="Histidine kinase-like ATPase, C-terminal domain"/>
    <property type="match status" value="1"/>
</dbReference>
<reference evidence="7" key="1">
    <citation type="submission" date="2020-01" db="EMBL/GenBank/DDBJ databases">
        <authorList>
            <person name="Meier V. D."/>
            <person name="Meier V D."/>
        </authorList>
    </citation>
    <scope>NUCLEOTIDE SEQUENCE</scope>
    <source>
        <strain evidence="7">HLG_WM_MAG_08</strain>
    </source>
</reference>
<proteinExistence type="predicted"/>
<sequence>MKKITSLLVIVLVLTALAGILSFLYMRSQNINSDAYNRVNDNLRSLKQLDAEWNVDVLRSKVGSNQHYDPLTNPQKLIRELKDGIGTLASQLEDNTNILPTVNKFQEAIQNKLNLIEDFKSQHAIFKNSLSFLPTAAEQLQADISSELEAQSAEIARIERREMPEAPPSDPLLDGLEATNWRLYTLRTQGSELLTELLKYNLAPDEALKSRIEKQLARLDETKGNHAENLQAHISVLLAHSRTVLKQRVIESEILSGLDAIPTVALNDELNQLVGENFEQKLAEQNKYRRYLTAYAGLLLLLLAYAAYRLLRAFNDLKSANENLEQHVAERTSDLNQALKHLQESQTQLVQSEKMASLGQMVAGITHEINTPLAYVKSGLEITQMRLGELTELANACNTLNQTLADENASNEAISLQLQQVGELSHILEENETMSETEGLLKDGIHGMNEISEIITGLKNFSRMDRAKVAAFNVNEGLESTLKIANNIVKYKSVQKHYGDVQPITCSPSSINQVFLNLITNAAQATDESGEILLTTTQLEDAVKIEVRDNGTGISTENREKIFDPFFTTKDGKCSRHGS</sequence>
<dbReference type="Gene3D" id="1.10.287.130">
    <property type="match status" value="1"/>
</dbReference>
<protein>
    <recommendedName>
        <fullName evidence="2">histidine kinase</fullName>
        <ecNumber evidence="2">2.7.13.3</ecNumber>
    </recommendedName>
</protein>
<gene>
    <name evidence="7" type="ORF">HELGO_WM45696</name>
</gene>
<dbReference type="SUPFAM" id="SSF55874">
    <property type="entry name" value="ATPase domain of HSP90 chaperone/DNA topoisomerase II/histidine kinase"/>
    <property type="match status" value="1"/>
</dbReference>
<feature type="domain" description="Histidine kinase" evidence="6">
    <location>
        <begin position="364"/>
        <end position="579"/>
    </location>
</feature>
<keyword evidence="7" id="KW-0808">Transferase</keyword>
<evidence type="ECO:0000256" key="4">
    <source>
        <dbReference type="SAM" id="Coils"/>
    </source>
</evidence>
<dbReference type="PANTHER" id="PTHR43065:SF50">
    <property type="entry name" value="HISTIDINE KINASE"/>
    <property type="match status" value="1"/>
</dbReference>
<dbReference type="InterPro" id="IPR003661">
    <property type="entry name" value="HisK_dim/P_dom"/>
</dbReference>
<feature type="transmembrane region" description="Helical" evidence="5">
    <location>
        <begin position="291"/>
        <end position="311"/>
    </location>
</feature>
<dbReference type="PANTHER" id="PTHR43065">
    <property type="entry name" value="SENSOR HISTIDINE KINASE"/>
    <property type="match status" value="1"/>
</dbReference>
<keyword evidence="4" id="KW-0175">Coiled coil</keyword>
<dbReference type="InterPro" id="IPR036097">
    <property type="entry name" value="HisK_dim/P_sf"/>
</dbReference>
<dbReference type="InterPro" id="IPR045812">
    <property type="entry name" value="DAHL"/>
</dbReference>
<evidence type="ECO:0000256" key="1">
    <source>
        <dbReference type="ARBA" id="ARBA00000085"/>
    </source>
</evidence>
<dbReference type="Pfam" id="PF19443">
    <property type="entry name" value="DAHL"/>
    <property type="match status" value="1"/>
</dbReference>
<dbReference type="GO" id="GO:0000155">
    <property type="term" value="F:phosphorelay sensor kinase activity"/>
    <property type="evidence" value="ECO:0007669"/>
    <property type="project" value="InterPro"/>
</dbReference>
<name>A0A6S6TMF7_9GAMM</name>
<feature type="coiled-coil region" evidence="4">
    <location>
        <begin position="102"/>
        <end position="161"/>
    </location>
</feature>
<organism evidence="7">
    <name type="scientific">uncultured Thiotrichaceae bacterium</name>
    <dbReference type="NCBI Taxonomy" id="298394"/>
    <lineage>
        <taxon>Bacteria</taxon>
        <taxon>Pseudomonadati</taxon>
        <taxon>Pseudomonadota</taxon>
        <taxon>Gammaproteobacteria</taxon>
        <taxon>Thiotrichales</taxon>
        <taxon>Thiotrichaceae</taxon>
        <taxon>environmental samples</taxon>
    </lineage>
</organism>
<accession>A0A6S6TMF7</accession>
<evidence type="ECO:0000256" key="5">
    <source>
        <dbReference type="SAM" id="Phobius"/>
    </source>
</evidence>
<dbReference type="Pfam" id="PF02518">
    <property type="entry name" value="HATPase_c"/>
    <property type="match status" value="1"/>
</dbReference>
<dbReference type="InterPro" id="IPR004358">
    <property type="entry name" value="Sig_transdc_His_kin-like_C"/>
</dbReference>
<dbReference type="AlphaFoldDB" id="A0A6S6TMF7"/>
<dbReference type="CDD" id="cd00082">
    <property type="entry name" value="HisKA"/>
    <property type="match status" value="1"/>
</dbReference>
<evidence type="ECO:0000256" key="2">
    <source>
        <dbReference type="ARBA" id="ARBA00012438"/>
    </source>
</evidence>
<dbReference type="InterPro" id="IPR005467">
    <property type="entry name" value="His_kinase_dom"/>
</dbReference>